<organism evidence="1 2">
    <name type="scientific">Smallanthus sonchifolius</name>
    <dbReference type="NCBI Taxonomy" id="185202"/>
    <lineage>
        <taxon>Eukaryota</taxon>
        <taxon>Viridiplantae</taxon>
        <taxon>Streptophyta</taxon>
        <taxon>Embryophyta</taxon>
        <taxon>Tracheophyta</taxon>
        <taxon>Spermatophyta</taxon>
        <taxon>Magnoliopsida</taxon>
        <taxon>eudicotyledons</taxon>
        <taxon>Gunneridae</taxon>
        <taxon>Pentapetalae</taxon>
        <taxon>asterids</taxon>
        <taxon>campanulids</taxon>
        <taxon>Asterales</taxon>
        <taxon>Asteraceae</taxon>
        <taxon>Asteroideae</taxon>
        <taxon>Heliantheae alliance</taxon>
        <taxon>Millerieae</taxon>
        <taxon>Smallanthus</taxon>
    </lineage>
</organism>
<evidence type="ECO:0000313" key="2">
    <source>
        <dbReference type="Proteomes" id="UP001056120"/>
    </source>
</evidence>
<proteinExistence type="predicted"/>
<protein>
    <submittedName>
        <fullName evidence="1">Uncharacterized protein</fullName>
    </submittedName>
</protein>
<sequence>MKTHGILLLAGVLFAGIINSAAQNCGCSPDLCCSQYGFCGSGDAYCGAGCREGPCSGSNVDVGSIVTDAFFNGIVDQAGAGCQGRGFYTRAAFLEALGSYGQFGRANSEEDSKREIAAFFAHVTHETGHFCHIDEIDGPSKNYCDPKYTQYPCDPSKGYYGRGPLQLSWNYNYGAAGNDIRFDGLKNPEIVATDRVISFRAALWFWMNNVHSVVGQGFGATIRAINGNLECDGRNTDTVNARVQYYTQYCSQLGVSTGDNLRC</sequence>
<evidence type="ECO:0000313" key="1">
    <source>
        <dbReference type="EMBL" id="KAI3795927.1"/>
    </source>
</evidence>
<gene>
    <name evidence="1" type="ORF">L1987_38588</name>
</gene>
<comment type="caution">
    <text evidence="1">The sequence shown here is derived from an EMBL/GenBank/DDBJ whole genome shotgun (WGS) entry which is preliminary data.</text>
</comment>
<reference evidence="1 2" key="2">
    <citation type="journal article" date="2022" name="Mol. Ecol. Resour.">
        <title>The genomes of chicory, endive, great burdock and yacon provide insights into Asteraceae paleo-polyploidization history and plant inulin production.</title>
        <authorList>
            <person name="Fan W."/>
            <person name="Wang S."/>
            <person name="Wang H."/>
            <person name="Wang A."/>
            <person name="Jiang F."/>
            <person name="Liu H."/>
            <person name="Zhao H."/>
            <person name="Xu D."/>
            <person name="Zhang Y."/>
        </authorList>
    </citation>
    <scope>NUCLEOTIDE SEQUENCE [LARGE SCALE GENOMIC DNA]</scope>
    <source>
        <strain evidence="2">cv. Yunnan</strain>
        <tissue evidence="1">Leaves</tissue>
    </source>
</reference>
<accession>A0ACB9HM53</accession>
<name>A0ACB9HM53_9ASTR</name>
<dbReference type="EMBL" id="CM042029">
    <property type="protein sequence ID" value="KAI3795927.1"/>
    <property type="molecule type" value="Genomic_DNA"/>
</dbReference>
<keyword evidence="2" id="KW-1185">Reference proteome</keyword>
<dbReference type="Proteomes" id="UP001056120">
    <property type="component" value="Linkage Group LG12"/>
</dbReference>
<reference evidence="2" key="1">
    <citation type="journal article" date="2022" name="Mol. Ecol. Resour.">
        <title>The genomes of chicory, endive, great burdock and yacon provide insights into Asteraceae palaeo-polyploidization history and plant inulin production.</title>
        <authorList>
            <person name="Fan W."/>
            <person name="Wang S."/>
            <person name="Wang H."/>
            <person name="Wang A."/>
            <person name="Jiang F."/>
            <person name="Liu H."/>
            <person name="Zhao H."/>
            <person name="Xu D."/>
            <person name="Zhang Y."/>
        </authorList>
    </citation>
    <scope>NUCLEOTIDE SEQUENCE [LARGE SCALE GENOMIC DNA]</scope>
    <source>
        <strain evidence="2">cv. Yunnan</strain>
    </source>
</reference>